<sequence>KQKHVARFSLFYSQDGAKQHEVDDAVDFYPLKSLSPGERAKLEMAFKILGNPTHQFNRRALHLAYDIQLPVLHETKQEEKIRQVRKSQRHPVQLEKVTDSHQVSKQNLLIKLAESETPTNALELFERNLVPPGAKLRFDPPFIRARPAQVHYRSEDKSGASLICVSGKFSSVSP</sequence>
<organism evidence="1 2">
    <name type="scientific">Paragonimus heterotremus</name>
    <dbReference type="NCBI Taxonomy" id="100268"/>
    <lineage>
        <taxon>Eukaryota</taxon>
        <taxon>Metazoa</taxon>
        <taxon>Spiralia</taxon>
        <taxon>Lophotrochozoa</taxon>
        <taxon>Platyhelminthes</taxon>
        <taxon>Trematoda</taxon>
        <taxon>Digenea</taxon>
        <taxon>Plagiorchiida</taxon>
        <taxon>Troglotremata</taxon>
        <taxon>Troglotrematidae</taxon>
        <taxon>Paragonimus</taxon>
    </lineage>
</organism>
<reference evidence="1" key="1">
    <citation type="submission" date="2019-05" db="EMBL/GenBank/DDBJ databases">
        <title>Annotation for the trematode Paragonimus heterotremus.</title>
        <authorList>
            <person name="Choi Y.-J."/>
        </authorList>
    </citation>
    <scope>NUCLEOTIDE SEQUENCE</scope>
    <source>
        <strain evidence="1">LC</strain>
    </source>
</reference>
<keyword evidence="2" id="KW-1185">Reference proteome</keyword>
<evidence type="ECO:0000313" key="1">
    <source>
        <dbReference type="EMBL" id="KAF5403077.1"/>
    </source>
</evidence>
<feature type="non-terminal residue" evidence="1">
    <location>
        <position position="1"/>
    </location>
</feature>
<protein>
    <submittedName>
        <fullName evidence="1">Uncharacterized protein</fullName>
    </submittedName>
</protein>
<dbReference type="AlphaFoldDB" id="A0A8J4THV5"/>
<dbReference type="EMBL" id="LUCH01001434">
    <property type="protein sequence ID" value="KAF5403077.1"/>
    <property type="molecule type" value="Genomic_DNA"/>
</dbReference>
<gene>
    <name evidence="1" type="ORF">PHET_03733</name>
</gene>
<dbReference type="Proteomes" id="UP000748531">
    <property type="component" value="Unassembled WGS sequence"/>
</dbReference>
<evidence type="ECO:0000313" key="2">
    <source>
        <dbReference type="Proteomes" id="UP000748531"/>
    </source>
</evidence>
<name>A0A8J4THV5_9TREM</name>
<comment type="caution">
    <text evidence="1">The sequence shown here is derived from an EMBL/GenBank/DDBJ whole genome shotgun (WGS) entry which is preliminary data.</text>
</comment>
<proteinExistence type="predicted"/>
<accession>A0A8J4THV5</accession>
<dbReference type="OrthoDB" id="10602373at2759"/>